<dbReference type="Gene3D" id="3.20.20.80">
    <property type="entry name" value="Glycosidases"/>
    <property type="match status" value="1"/>
</dbReference>
<dbReference type="Proteomes" id="UP000197619">
    <property type="component" value="Unassembled WGS sequence"/>
</dbReference>
<keyword evidence="1" id="KW-0378">Hydrolase</keyword>
<keyword evidence="2" id="KW-0326">Glycosidase</keyword>
<feature type="domain" description="Glycosyl hydrolase family 31 C-terminal" evidence="3">
    <location>
        <begin position="44"/>
        <end position="77"/>
    </location>
</feature>
<dbReference type="AlphaFoldDB" id="A0A218UY52"/>
<name>A0A218UY52_9PASE</name>
<organism evidence="4 5">
    <name type="scientific">Lonchura striata</name>
    <name type="common">white-rumped munia</name>
    <dbReference type="NCBI Taxonomy" id="40157"/>
    <lineage>
        <taxon>Eukaryota</taxon>
        <taxon>Metazoa</taxon>
        <taxon>Chordata</taxon>
        <taxon>Craniata</taxon>
        <taxon>Vertebrata</taxon>
        <taxon>Euteleostomi</taxon>
        <taxon>Archelosauria</taxon>
        <taxon>Archosauria</taxon>
        <taxon>Dinosauria</taxon>
        <taxon>Saurischia</taxon>
        <taxon>Theropoda</taxon>
        <taxon>Coelurosauria</taxon>
        <taxon>Aves</taxon>
        <taxon>Neognathae</taxon>
        <taxon>Neoaves</taxon>
        <taxon>Telluraves</taxon>
        <taxon>Australaves</taxon>
        <taxon>Passeriformes</taxon>
        <taxon>Passeroidea</taxon>
        <taxon>Estrildidae</taxon>
        <taxon>Estrildinae</taxon>
        <taxon>Lonchura</taxon>
    </lineage>
</organism>
<evidence type="ECO:0000313" key="5">
    <source>
        <dbReference type="Proteomes" id="UP000197619"/>
    </source>
</evidence>
<dbReference type="PANTHER" id="PTHR43053">
    <property type="entry name" value="GLYCOSIDASE FAMILY 31"/>
    <property type="match status" value="1"/>
</dbReference>
<gene>
    <name evidence="4" type="ORF">RLOC_00015085</name>
</gene>
<dbReference type="InterPro" id="IPR048395">
    <property type="entry name" value="Glyco_hydro_31_C"/>
</dbReference>
<dbReference type="GO" id="GO:0048741">
    <property type="term" value="P:skeletal muscle fiber development"/>
    <property type="evidence" value="ECO:0007669"/>
    <property type="project" value="TreeGrafter"/>
</dbReference>
<evidence type="ECO:0000256" key="1">
    <source>
        <dbReference type="ARBA" id="ARBA00022801"/>
    </source>
</evidence>
<proteinExistence type="predicted"/>
<dbReference type="Pfam" id="PF21365">
    <property type="entry name" value="Glyco_hydro_31_3rd"/>
    <property type="match status" value="1"/>
</dbReference>
<comment type="caution">
    <text evidence="4">The sequence shown here is derived from an EMBL/GenBank/DDBJ whole genome shotgun (WGS) entry which is preliminary data.</text>
</comment>
<reference evidence="4 5" key="1">
    <citation type="submission" date="2017-05" db="EMBL/GenBank/DDBJ databases">
        <title>Genome of assembly of the Bengalese finch, Lonchura striata domestica.</title>
        <authorList>
            <person name="Colquitt B.M."/>
            <person name="Brainard M.S."/>
        </authorList>
    </citation>
    <scope>NUCLEOTIDE SEQUENCE [LARGE SCALE GENOMIC DNA]</scope>
    <source>
        <strain evidence="4">White83orange57</strain>
    </source>
</reference>
<dbReference type="InterPro" id="IPR050985">
    <property type="entry name" value="Alpha-glycosidase_related"/>
</dbReference>
<dbReference type="PANTHER" id="PTHR43053:SF4">
    <property type="entry name" value="MYOGENESIS-REGULATING GLYCOSIDASE"/>
    <property type="match status" value="1"/>
</dbReference>
<evidence type="ECO:0000259" key="3">
    <source>
        <dbReference type="Pfam" id="PF21365"/>
    </source>
</evidence>
<keyword evidence="5" id="KW-1185">Reference proteome</keyword>
<dbReference type="SUPFAM" id="SSF51445">
    <property type="entry name" value="(Trans)glycosidases"/>
    <property type="match status" value="1"/>
</dbReference>
<protein>
    <submittedName>
        <fullName evidence="4">Family 31 glucosidase KIAA1161</fullName>
    </submittedName>
</protein>
<sequence>MQFSIPPWLYDKEVVEIAQKFTQLHESLVAPLLLELAGEATDTGDPIIRPIWWISPRDEATHRIDSQFLIGDTLMWRSYKGELFEKTPVLLTDYPVDLDEVAYFLWVS</sequence>
<evidence type="ECO:0000313" key="4">
    <source>
        <dbReference type="EMBL" id="OWK58745.1"/>
    </source>
</evidence>
<dbReference type="InterPro" id="IPR017853">
    <property type="entry name" value="GH"/>
</dbReference>
<evidence type="ECO:0000256" key="2">
    <source>
        <dbReference type="ARBA" id="ARBA00023295"/>
    </source>
</evidence>
<dbReference type="GO" id="GO:0016798">
    <property type="term" value="F:hydrolase activity, acting on glycosyl bonds"/>
    <property type="evidence" value="ECO:0007669"/>
    <property type="project" value="UniProtKB-KW"/>
</dbReference>
<dbReference type="EMBL" id="MUZQ01000092">
    <property type="protein sequence ID" value="OWK58745.1"/>
    <property type="molecule type" value="Genomic_DNA"/>
</dbReference>
<accession>A0A218UY52</accession>